<protein>
    <submittedName>
        <fullName evidence="1">Uncharacterized protein</fullName>
    </submittedName>
</protein>
<evidence type="ECO:0000313" key="1">
    <source>
        <dbReference type="EMBL" id="MQL98253.1"/>
    </source>
</evidence>
<feature type="non-terminal residue" evidence="1">
    <location>
        <position position="1"/>
    </location>
</feature>
<organism evidence="1 2">
    <name type="scientific">Colocasia esculenta</name>
    <name type="common">Wild taro</name>
    <name type="synonym">Arum esculentum</name>
    <dbReference type="NCBI Taxonomy" id="4460"/>
    <lineage>
        <taxon>Eukaryota</taxon>
        <taxon>Viridiplantae</taxon>
        <taxon>Streptophyta</taxon>
        <taxon>Embryophyta</taxon>
        <taxon>Tracheophyta</taxon>
        <taxon>Spermatophyta</taxon>
        <taxon>Magnoliopsida</taxon>
        <taxon>Liliopsida</taxon>
        <taxon>Araceae</taxon>
        <taxon>Aroideae</taxon>
        <taxon>Colocasieae</taxon>
        <taxon>Colocasia</taxon>
    </lineage>
</organism>
<gene>
    <name evidence="1" type="ORF">Taro_030965</name>
</gene>
<sequence length="118" mass="13033">MTMTTSPQTMHMPGKVMVPLQLRLTVTEAHPAKMRKTFVQFLNFDGILSASVKLEHSLNDFLTSGSACAISPFKLTEVKTKIEELQKKESVAAQGMFQFGRGWSAEKDKQVGSKLSGK</sequence>
<dbReference type="Proteomes" id="UP000652761">
    <property type="component" value="Unassembled WGS sequence"/>
</dbReference>
<reference evidence="1" key="1">
    <citation type="submission" date="2017-07" db="EMBL/GenBank/DDBJ databases">
        <title>Taro Niue Genome Assembly and Annotation.</title>
        <authorList>
            <person name="Atibalentja N."/>
            <person name="Keating K."/>
            <person name="Fields C.J."/>
        </authorList>
    </citation>
    <scope>NUCLEOTIDE SEQUENCE</scope>
    <source>
        <strain evidence="1">Niue_2</strain>
        <tissue evidence="1">Leaf</tissue>
    </source>
</reference>
<proteinExistence type="predicted"/>
<name>A0A843W1R1_COLES</name>
<keyword evidence="2" id="KW-1185">Reference proteome</keyword>
<dbReference type="AlphaFoldDB" id="A0A843W1R1"/>
<dbReference type="EMBL" id="NMUH01002162">
    <property type="protein sequence ID" value="MQL98253.1"/>
    <property type="molecule type" value="Genomic_DNA"/>
</dbReference>
<comment type="caution">
    <text evidence="1">The sequence shown here is derived from an EMBL/GenBank/DDBJ whole genome shotgun (WGS) entry which is preliminary data.</text>
</comment>
<accession>A0A843W1R1</accession>
<evidence type="ECO:0000313" key="2">
    <source>
        <dbReference type="Proteomes" id="UP000652761"/>
    </source>
</evidence>